<dbReference type="Gene3D" id="1.10.150.240">
    <property type="entry name" value="Putative phosphatase, domain 2"/>
    <property type="match status" value="1"/>
</dbReference>
<dbReference type="PANTHER" id="PTHR43434">
    <property type="entry name" value="PHOSPHOGLYCOLATE PHOSPHATASE"/>
    <property type="match status" value="1"/>
</dbReference>
<dbReference type="EMBL" id="CP002364">
    <property type="protein sequence ID" value="ADW17146.1"/>
    <property type="molecule type" value="Genomic_DNA"/>
</dbReference>
<dbReference type="GO" id="GO:0008967">
    <property type="term" value="F:phosphoglycolate phosphatase activity"/>
    <property type="evidence" value="ECO:0007669"/>
    <property type="project" value="UniProtKB-EC"/>
</dbReference>
<proteinExistence type="inferred from homology"/>
<evidence type="ECO:0000256" key="2">
    <source>
        <dbReference type="ARBA" id="ARBA00004818"/>
    </source>
</evidence>
<dbReference type="Proteomes" id="UP000006365">
    <property type="component" value="Chromosome"/>
</dbReference>
<dbReference type="GO" id="GO:0005829">
    <property type="term" value="C:cytosol"/>
    <property type="evidence" value="ECO:0007669"/>
    <property type="project" value="TreeGrafter"/>
</dbReference>
<dbReference type="NCBIfam" id="TIGR01509">
    <property type="entry name" value="HAD-SF-IA-v3"/>
    <property type="match status" value="1"/>
</dbReference>
<keyword evidence="5" id="KW-0378">Hydrolase</keyword>
<name>A0A7U4DNI4_DESPD</name>
<dbReference type="InterPro" id="IPR041492">
    <property type="entry name" value="HAD_2"/>
</dbReference>
<dbReference type="InterPro" id="IPR006439">
    <property type="entry name" value="HAD-SF_hydro_IA"/>
</dbReference>
<dbReference type="EC" id="3.1.3.18" evidence="4"/>
<dbReference type="KEGG" id="dpr:Despr_0972"/>
<dbReference type="SFLD" id="SFLDG01135">
    <property type="entry name" value="C1.5.6:_HAD__Beta-PGM__Phospha"/>
    <property type="match status" value="1"/>
</dbReference>
<dbReference type="InterPro" id="IPR050155">
    <property type="entry name" value="HAD-like_hydrolase_sf"/>
</dbReference>
<evidence type="ECO:0000313" key="6">
    <source>
        <dbReference type="Proteomes" id="UP000006365"/>
    </source>
</evidence>
<dbReference type="Gene3D" id="3.40.50.1000">
    <property type="entry name" value="HAD superfamily/HAD-like"/>
    <property type="match status" value="1"/>
</dbReference>
<dbReference type="InterPro" id="IPR023198">
    <property type="entry name" value="PGP-like_dom2"/>
</dbReference>
<dbReference type="InterPro" id="IPR023214">
    <property type="entry name" value="HAD_sf"/>
</dbReference>
<dbReference type="InterPro" id="IPR036412">
    <property type="entry name" value="HAD-like_sf"/>
</dbReference>
<dbReference type="NCBIfam" id="TIGR01549">
    <property type="entry name" value="HAD-SF-IA-v1"/>
    <property type="match status" value="1"/>
</dbReference>
<keyword evidence="6" id="KW-1185">Reference proteome</keyword>
<dbReference type="GO" id="GO:0006281">
    <property type="term" value="P:DNA repair"/>
    <property type="evidence" value="ECO:0007669"/>
    <property type="project" value="TreeGrafter"/>
</dbReference>
<reference evidence="5 6" key="1">
    <citation type="journal article" date="2011" name="Stand. Genomic Sci.">
        <title>Complete genome sequence of Desulfobulbus propionicus type strain (1pr3).</title>
        <authorList>
            <person name="Pagani I."/>
            <person name="Lapidus A."/>
            <person name="Nolan M."/>
            <person name="Lucas S."/>
            <person name="Hammon N."/>
            <person name="Deshpande S."/>
            <person name="Cheng J.F."/>
            <person name="Chertkov O."/>
            <person name="Davenport K."/>
            <person name="Tapia R."/>
            <person name="Han C."/>
            <person name="Goodwin L."/>
            <person name="Pitluck S."/>
            <person name="Liolios K."/>
            <person name="Mavromatis K."/>
            <person name="Ivanova N."/>
            <person name="Mikhailova N."/>
            <person name="Pati A."/>
            <person name="Chen A."/>
            <person name="Palaniappan K."/>
            <person name="Land M."/>
            <person name="Hauser L."/>
            <person name="Chang Y.J."/>
            <person name="Jeffries C.D."/>
            <person name="Detter J.C."/>
            <person name="Brambilla E."/>
            <person name="Kannan K.P."/>
            <person name="Djao O.D."/>
            <person name="Rohde M."/>
            <person name="Pukall R."/>
            <person name="Spring S."/>
            <person name="Goker M."/>
            <person name="Sikorski J."/>
            <person name="Woyke T."/>
            <person name="Bristow J."/>
            <person name="Eisen J.A."/>
            <person name="Markowitz V."/>
            <person name="Hugenholtz P."/>
            <person name="Kyrpides N.C."/>
            <person name="Klenk H.P."/>
        </authorList>
    </citation>
    <scope>NUCLEOTIDE SEQUENCE [LARGE SCALE GENOMIC DNA]</scope>
    <source>
        <strain evidence="6">ATCC 33891 / DSM 2032 / 1pr3</strain>
    </source>
</reference>
<dbReference type="Pfam" id="PF13419">
    <property type="entry name" value="HAD_2"/>
    <property type="match status" value="1"/>
</dbReference>
<comment type="catalytic activity">
    <reaction evidence="1">
        <text>2-phosphoglycolate + H2O = glycolate + phosphate</text>
        <dbReference type="Rhea" id="RHEA:14369"/>
        <dbReference type="ChEBI" id="CHEBI:15377"/>
        <dbReference type="ChEBI" id="CHEBI:29805"/>
        <dbReference type="ChEBI" id="CHEBI:43474"/>
        <dbReference type="ChEBI" id="CHEBI:58033"/>
        <dbReference type="EC" id="3.1.3.18"/>
    </reaction>
</comment>
<evidence type="ECO:0000256" key="1">
    <source>
        <dbReference type="ARBA" id="ARBA00000830"/>
    </source>
</evidence>
<comment type="pathway">
    <text evidence="2">Organic acid metabolism; glycolate biosynthesis; glycolate from 2-phosphoglycolate: step 1/1.</text>
</comment>
<evidence type="ECO:0000313" key="5">
    <source>
        <dbReference type="EMBL" id="ADW17146.1"/>
    </source>
</evidence>
<accession>A0A7U4DNI4</accession>
<dbReference type="SFLD" id="SFLDG01129">
    <property type="entry name" value="C1.5:_HAD__Beta-PGM__Phosphata"/>
    <property type="match status" value="1"/>
</dbReference>
<evidence type="ECO:0000256" key="4">
    <source>
        <dbReference type="ARBA" id="ARBA00013078"/>
    </source>
</evidence>
<dbReference type="PANTHER" id="PTHR43434:SF1">
    <property type="entry name" value="PHOSPHOGLYCOLATE PHOSPHATASE"/>
    <property type="match status" value="1"/>
</dbReference>
<sequence length="225" mass="24407">MCYKAVLFDLDGTLLDTLEDLATAANRVLAVRSLPEHPVAAYRYFVGDGVTTLAERILPEALRSPAMIAETVEAFQREYAANWHDRTAPYPGIATMLDHLTTIGMRLCILSNKPDGFTRLCVEHLLAAWRFDPLLGQRPDVPKKPDPAAALEIAASLGLAPAEVLYVGDTAVDMRTAHAAGMNAVGVLWGFREADELLAAGAWRLISEPMELPPLLAHSSLHTPG</sequence>
<organism evidence="5 6">
    <name type="scientific">Desulfobulbus propionicus (strain ATCC 33891 / DSM 2032 / VKM B-1956 / 1pr3)</name>
    <dbReference type="NCBI Taxonomy" id="577650"/>
    <lineage>
        <taxon>Bacteria</taxon>
        <taxon>Pseudomonadati</taxon>
        <taxon>Thermodesulfobacteriota</taxon>
        <taxon>Desulfobulbia</taxon>
        <taxon>Desulfobulbales</taxon>
        <taxon>Desulfobulbaceae</taxon>
        <taxon>Desulfobulbus</taxon>
    </lineage>
</organism>
<protein>
    <recommendedName>
        <fullName evidence="4">phosphoglycolate phosphatase</fullName>
        <ecNumber evidence="4">3.1.3.18</ecNumber>
    </recommendedName>
</protein>
<gene>
    <name evidence="5" type="ordered locus">Despr_0972</name>
</gene>
<comment type="similarity">
    <text evidence="3">Belongs to the HAD-like hydrolase superfamily. CbbY/CbbZ/Gph/YieH family.</text>
</comment>
<dbReference type="SUPFAM" id="SSF56784">
    <property type="entry name" value="HAD-like"/>
    <property type="match status" value="1"/>
</dbReference>
<dbReference type="AlphaFoldDB" id="A0A7U4DNI4"/>
<dbReference type="PRINTS" id="PR00413">
    <property type="entry name" value="HADHALOGNASE"/>
</dbReference>
<evidence type="ECO:0000256" key="3">
    <source>
        <dbReference type="ARBA" id="ARBA00006171"/>
    </source>
</evidence>
<dbReference type="RefSeq" id="WP_015723690.1">
    <property type="nucleotide sequence ID" value="NC_014972.1"/>
</dbReference>
<dbReference type="SFLD" id="SFLDS00003">
    <property type="entry name" value="Haloacid_Dehalogenase"/>
    <property type="match status" value="1"/>
</dbReference>